<feature type="region of interest" description="Disordered" evidence="1">
    <location>
        <begin position="345"/>
        <end position="368"/>
    </location>
</feature>
<proteinExistence type="predicted"/>
<protein>
    <recommendedName>
        <fullName evidence="2 3">EGF-like domain-containing protein</fullName>
    </recommendedName>
</protein>
<feature type="compositionally biased region" description="Polar residues" evidence="1">
    <location>
        <begin position="1068"/>
        <end position="1077"/>
    </location>
</feature>
<dbReference type="InterPro" id="IPR000742">
    <property type="entry name" value="EGF"/>
</dbReference>
<feature type="domain" description="EGF-like" evidence="2 3">
    <location>
        <begin position="213"/>
        <end position="224"/>
    </location>
</feature>
<evidence type="ECO:0000259" key="3">
    <source>
        <dbReference type="PROSITE" id="PS01186"/>
    </source>
</evidence>
<feature type="compositionally biased region" description="Polar residues" evidence="1">
    <location>
        <begin position="349"/>
        <end position="365"/>
    </location>
</feature>
<dbReference type="AlphaFoldDB" id="A0A7S4BCJ2"/>
<organism evidence="4">
    <name type="scientific">Chrysotila carterae</name>
    <name type="common">Marine alga</name>
    <name type="synonym">Syracosphaera carterae</name>
    <dbReference type="NCBI Taxonomy" id="13221"/>
    <lineage>
        <taxon>Eukaryota</taxon>
        <taxon>Haptista</taxon>
        <taxon>Haptophyta</taxon>
        <taxon>Prymnesiophyceae</taxon>
        <taxon>Isochrysidales</taxon>
        <taxon>Isochrysidaceae</taxon>
        <taxon>Chrysotila</taxon>
    </lineage>
</organism>
<feature type="region of interest" description="Disordered" evidence="1">
    <location>
        <begin position="250"/>
        <end position="277"/>
    </location>
</feature>
<feature type="compositionally biased region" description="Low complexity" evidence="1">
    <location>
        <begin position="931"/>
        <end position="943"/>
    </location>
</feature>
<dbReference type="PROSITE" id="PS00022">
    <property type="entry name" value="EGF_1"/>
    <property type="match status" value="1"/>
</dbReference>
<evidence type="ECO:0000313" key="4">
    <source>
        <dbReference type="EMBL" id="CAE0761640.1"/>
    </source>
</evidence>
<feature type="compositionally biased region" description="Polar residues" evidence="1">
    <location>
        <begin position="990"/>
        <end position="1004"/>
    </location>
</feature>
<feature type="region of interest" description="Disordered" evidence="1">
    <location>
        <begin position="902"/>
        <end position="1077"/>
    </location>
</feature>
<evidence type="ECO:0000256" key="1">
    <source>
        <dbReference type="SAM" id="MobiDB-lite"/>
    </source>
</evidence>
<evidence type="ECO:0000259" key="2">
    <source>
        <dbReference type="PROSITE" id="PS00022"/>
    </source>
</evidence>
<feature type="compositionally biased region" description="Low complexity" evidence="1">
    <location>
        <begin position="906"/>
        <end position="918"/>
    </location>
</feature>
<gene>
    <name evidence="4" type="ORF">PCAR00345_LOCUS14252</name>
</gene>
<dbReference type="PROSITE" id="PS01186">
    <property type="entry name" value="EGF_2"/>
    <property type="match status" value="1"/>
</dbReference>
<feature type="compositionally biased region" description="Pro residues" evidence="1">
    <location>
        <begin position="1019"/>
        <end position="1032"/>
    </location>
</feature>
<dbReference type="Pfam" id="PF23106">
    <property type="entry name" value="EGF_Teneurin"/>
    <property type="match status" value="1"/>
</dbReference>
<name>A0A7S4BCJ2_CHRCT</name>
<sequence>MDVHWWRTFASKTLGSEAPASPTIQAAACTQQMTTAVADPQDSIQHSSSKALDRLRKRIPFTQRSRRCCDVPVTSHKALVAPRDLQYLIHQYKAGRVTAGGWRSWLRQDCEGVVAHEAAVYHTTSFPRQRSTQTVLLALRAAIFLCFALLSQTALARTSKCNAGLGCGYYGECVHETCTCMNHYYPPRCEYCRQDVTCSGNGHCALNASSGPCECLPGWAGANCSLNASTMLHVPRPPIRSSENVSLSLVNISDRDGGGPSDGTTRSDGTSRSDLDGQGVAVGALVIDAGENSSDAAVGFGPQSEAGTSKLLADKSVRSNVTLPNRTLGTNSRSARIETASLAEPAAVSNASGTMSETRNSNGSETASASAKVATTADAADAHAGKTMLAPAAVASTDEGANAAPSTNITEDANISAEVGRAGDNLTANSSVESGSPLETTVVTTAVLDPIPNVTTTSAAVTSNMATMSYPAEASTLGSATLSTTLNASTADAVPVVSTAVDGSAANGSGVSTVYAPVSVAENESIAVGAVPEAVSSSSHSQPLADPKRETIVATESAPATADATADLNATALAAAPTTGSVTTIGSKVNLVAALRFANGTLSGNEGDSSSNLILGMQEAAKGGVDSPGIATAPPAPMIEVNATQLASAAVPQSDSMPSVSTYDSAVASVTTSDALSATSVATVVGFVDAGAGKNATWVTGIALDAPAVVSAPNATPSSTTQASAQPYDPLVAPQATAETSQPQVVNATMEPVKATIEPVKATIELEAGLEADGGNGGNTSTSAGVAGSDPQCRAWCDARFRKHCSNLLCAHCQFCLAPTPDAGTTDNATAATGTALTPPQPSPRPVPAVTGSILSPAPTYADFVNASVALANTPSPAATKAQAASPPDSKASAEDPLLLRGAGTGASTEASPATSATDMATGAALPGVGPAVPETPTSTPTPTQAPPLPPGLPHPQSPSSTLRDAGGTLPIAVPSPLPSAAATDEEINSALSTQAGSLWSLRSSPPPPLAPRPTQQPLAPPPPLLPRPPPLWIANHVHSQAQPRPQPPQSGRGQHGKGQPEHPKQPACSSHGTNNL</sequence>
<feature type="compositionally biased region" description="Low complexity" evidence="1">
    <location>
        <begin position="827"/>
        <end position="838"/>
    </location>
</feature>
<dbReference type="EMBL" id="HBIZ01022554">
    <property type="protein sequence ID" value="CAE0761640.1"/>
    <property type="molecule type" value="Transcribed_RNA"/>
</dbReference>
<reference evidence="4" key="1">
    <citation type="submission" date="2021-01" db="EMBL/GenBank/DDBJ databases">
        <authorList>
            <person name="Corre E."/>
            <person name="Pelletier E."/>
            <person name="Niang G."/>
            <person name="Scheremetjew M."/>
            <person name="Finn R."/>
            <person name="Kale V."/>
            <person name="Holt S."/>
            <person name="Cochrane G."/>
            <person name="Meng A."/>
            <person name="Brown T."/>
            <person name="Cohen L."/>
        </authorList>
    </citation>
    <scope>NUCLEOTIDE SEQUENCE</scope>
    <source>
        <strain evidence="4">CCMP645</strain>
    </source>
</reference>
<accession>A0A7S4BCJ2</accession>
<feature type="compositionally biased region" description="Pro residues" evidence="1">
    <location>
        <begin position="944"/>
        <end position="957"/>
    </location>
</feature>
<feature type="region of interest" description="Disordered" evidence="1">
    <location>
        <begin position="827"/>
        <end position="848"/>
    </location>
</feature>